<organism evidence="1 2">
    <name type="scientific">Neofusicoccum parvum</name>
    <dbReference type="NCBI Taxonomy" id="310453"/>
    <lineage>
        <taxon>Eukaryota</taxon>
        <taxon>Fungi</taxon>
        <taxon>Dikarya</taxon>
        <taxon>Ascomycota</taxon>
        <taxon>Pezizomycotina</taxon>
        <taxon>Dothideomycetes</taxon>
        <taxon>Dothideomycetes incertae sedis</taxon>
        <taxon>Botryosphaeriales</taxon>
        <taxon>Botryosphaeriaceae</taxon>
        <taxon>Neofusicoccum</taxon>
    </lineage>
</organism>
<comment type="caution">
    <text evidence="1">The sequence shown here is derived from an EMBL/GenBank/DDBJ whole genome shotgun (WGS) entry which is preliminary data.</text>
</comment>
<protein>
    <submittedName>
        <fullName evidence="1">Uncharacterized protein</fullName>
    </submittedName>
</protein>
<keyword evidence="2" id="KW-1185">Reference proteome</keyword>
<proteinExistence type="predicted"/>
<dbReference type="EMBL" id="BSXG01000125">
    <property type="protein sequence ID" value="GME46479.1"/>
    <property type="molecule type" value="Genomic_DNA"/>
</dbReference>
<accession>A0ACB5SKV6</accession>
<reference evidence="1" key="1">
    <citation type="submission" date="2024-09" db="EMBL/GenBank/DDBJ databases">
        <title>Draft Genome Sequences of Neofusicoccum parvum.</title>
        <authorList>
            <person name="Ashida A."/>
            <person name="Camagna M."/>
            <person name="Tanaka A."/>
            <person name="Takemoto D."/>
        </authorList>
    </citation>
    <scope>NUCLEOTIDE SEQUENCE</scope>
    <source>
        <strain evidence="1">PPO83</strain>
    </source>
</reference>
<gene>
    <name evidence="1" type="primary">g12537</name>
    <name evidence="1" type="ORF">NpPPO83_00012537</name>
</gene>
<name>A0ACB5SKV6_9PEZI</name>
<dbReference type="Proteomes" id="UP001165186">
    <property type="component" value="Unassembled WGS sequence"/>
</dbReference>
<evidence type="ECO:0000313" key="2">
    <source>
        <dbReference type="Proteomes" id="UP001165186"/>
    </source>
</evidence>
<sequence length="114" mass="12826">MPRMIIAAVDCINLSVSVVGFAATIGYFAYQLHQTNRTLAIVDKRLREHTIIMHMEQEKLSTVRGDLNARSCVLNHLGVRVTLLGVEVKGLGKEIKMIKEELEMIEEAKMSDED</sequence>
<evidence type="ECO:0000313" key="1">
    <source>
        <dbReference type="EMBL" id="GME46479.1"/>
    </source>
</evidence>